<feature type="compositionally biased region" description="Basic and acidic residues" evidence="1">
    <location>
        <begin position="795"/>
        <end position="808"/>
    </location>
</feature>
<feature type="region of interest" description="Disordered" evidence="1">
    <location>
        <begin position="122"/>
        <end position="407"/>
    </location>
</feature>
<feature type="compositionally biased region" description="Basic and acidic residues" evidence="1">
    <location>
        <begin position="904"/>
        <end position="917"/>
    </location>
</feature>
<feature type="compositionally biased region" description="Low complexity" evidence="1">
    <location>
        <begin position="38"/>
        <end position="51"/>
    </location>
</feature>
<protein>
    <submittedName>
        <fullName evidence="2">Uncharacterized protein</fullName>
    </submittedName>
</protein>
<feature type="region of interest" description="Disordered" evidence="1">
    <location>
        <begin position="1041"/>
        <end position="1094"/>
    </location>
</feature>
<feature type="region of interest" description="Disordered" evidence="1">
    <location>
        <begin position="467"/>
        <end position="557"/>
    </location>
</feature>
<feature type="compositionally biased region" description="Low complexity" evidence="1">
    <location>
        <begin position="122"/>
        <end position="145"/>
    </location>
</feature>
<feature type="compositionally biased region" description="Polar residues" evidence="1">
    <location>
        <begin position="205"/>
        <end position="218"/>
    </location>
</feature>
<feature type="compositionally biased region" description="Low complexity" evidence="1">
    <location>
        <begin position="249"/>
        <end position="258"/>
    </location>
</feature>
<evidence type="ECO:0000256" key="1">
    <source>
        <dbReference type="SAM" id="MobiDB-lite"/>
    </source>
</evidence>
<evidence type="ECO:0000313" key="3">
    <source>
        <dbReference type="Proteomes" id="UP000053989"/>
    </source>
</evidence>
<dbReference type="STRING" id="1036808.A0A0C2ZRQ7"/>
<keyword evidence="3" id="KW-1185">Reference proteome</keyword>
<dbReference type="AlphaFoldDB" id="A0A0C2ZRQ7"/>
<feature type="compositionally biased region" description="Low complexity" evidence="1">
    <location>
        <begin position="851"/>
        <end position="866"/>
    </location>
</feature>
<feature type="compositionally biased region" description="Polar residues" evidence="1">
    <location>
        <begin position="332"/>
        <end position="341"/>
    </location>
</feature>
<feature type="compositionally biased region" description="Basic and acidic residues" evidence="1">
    <location>
        <begin position="817"/>
        <end position="841"/>
    </location>
</feature>
<dbReference type="EMBL" id="KN822138">
    <property type="protein sequence ID" value="KIM55257.1"/>
    <property type="molecule type" value="Genomic_DNA"/>
</dbReference>
<feature type="region of interest" description="Disordered" evidence="1">
    <location>
        <begin position="1107"/>
        <end position="1149"/>
    </location>
</feature>
<feature type="compositionally biased region" description="Acidic residues" evidence="1">
    <location>
        <begin position="73"/>
        <end position="86"/>
    </location>
</feature>
<feature type="compositionally biased region" description="Polar residues" evidence="1">
    <location>
        <begin position="969"/>
        <end position="993"/>
    </location>
</feature>
<dbReference type="PANTHER" id="PTHR36721">
    <property type="entry name" value="PROLINE-RICH FAMILY PROTEIN"/>
    <property type="match status" value="1"/>
</dbReference>
<feature type="compositionally biased region" description="Polar residues" evidence="1">
    <location>
        <begin position="59"/>
        <end position="72"/>
    </location>
</feature>
<dbReference type="Proteomes" id="UP000053989">
    <property type="component" value="Unassembled WGS sequence"/>
</dbReference>
<sequence length="1149" mass="123217">MPSSSRRPLSAIFLGTQLSTPDSAAKSTASGLPSPPATNSTGSGSAGDTGSIRQRPKTVMSNENKPTNTSTASDDDDENDIPNDEDNTARLNVSTPANDSHMGALQRVKSLAQRNRMAIDKLSSFSRLSSPSPASSSRLSHFSRSPLPPSNAHASSSRHNETLSGSETERESQRAPTPSNSNSYRSVSPELSTTPPPLDSRRQRITSAPSSPNRTRQPSPGPSRTPRKRVSMASHMSAPVGSDSRGNDVADAALAAVASSRRSPTGTGSISRRSRQPLPREFREGRERRSLDGRQSIEPMTPHRASYRDGSSSTAYTPHEDLSPRTAAHTAANASMTSLQYSPRGLRTNRSSTVRDLARRHQPRWLSDDISTTGSTTTGTASSAPDSARRQTQRGGSAESALSPGSARLAGESLRAAGIAMRTGGRARYGAVAQDRDADPFADRELRAGELRRAKSGSGVGRVVEWEDEERSGDWDRDRCMEDGRSRTSGSSVRESEGMGPPPSRGILRAEHARSASTLISERDARSNRVPSSRPATSMGMGMGGGEIYRPESSARSRRYDLQEGTLVRRNTSMTPVSTSSGTGSASGSAAHAEHTRLMVDALSMFQTALAWLPGQPPPHIQGPSHTTQSQIQGQGRDLQHHAETLVCAADRLNALMRAGTAHAVQQQIAIEVDEDAEDGYYDRHDGDPARDPARIWRDVGADYREGLRESDEIVRTLTGFILGVGRVLKETATAVGEGSKEHMRSTSLDAEAMRRRTPDIMGGGGSATSSRNSQDGRRSVESRRSWDPVTQGDLSRRVSSRGDRGYDLSRPPSSALRERERDRGGGNDQDRRHLHSRNELHPLPPPPQSQPSSASSSSSTGPRRLLSPREMREQQQQGRSADVVDLSMAYEPSPTPASRHAHMQNDHRRIHTDRQNHKPSLPLSTPPPLHPLPSETLLRKSSLAEKQNRRKVSLASLASITTVRAASSPFALSTSSPTTAITAHTVSGSSPEIETAPIPSASTSAPPMTRSDSRDSARSVSASVSSSCVTFSRPSEVSMSALQQLQHSRDAVGGDGSAHSNSNANAKGSSAGVSQIRSPLSGSETERDTRRRTIGVRAARMSLDGAIEEREGEGGGYEGGSGIGARTNTITLPSQRRERRRTVTEIFG</sequence>
<dbReference type="InParanoid" id="A0A0C2ZRQ7"/>
<name>A0A0C2ZRQ7_9AGAM</name>
<dbReference type="PANTHER" id="PTHR36721:SF15">
    <property type="entry name" value="EN_SPM-LIKE TRANSPOSON PROTEIN"/>
    <property type="match status" value="1"/>
</dbReference>
<reference evidence="3" key="2">
    <citation type="submission" date="2015-01" db="EMBL/GenBank/DDBJ databases">
        <title>Evolutionary Origins and Diversification of the Mycorrhizal Mutualists.</title>
        <authorList>
            <consortium name="DOE Joint Genome Institute"/>
            <consortium name="Mycorrhizal Genomics Consortium"/>
            <person name="Kohler A."/>
            <person name="Kuo A."/>
            <person name="Nagy L.G."/>
            <person name="Floudas D."/>
            <person name="Copeland A."/>
            <person name="Barry K.W."/>
            <person name="Cichocki N."/>
            <person name="Veneault-Fourrey C."/>
            <person name="LaButti K."/>
            <person name="Lindquist E.A."/>
            <person name="Lipzen A."/>
            <person name="Lundell T."/>
            <person name="Morin E."/>
            <person name="Murat C."/>
            <person name="Riley R."/>
            <person name="Ohm R."/>
            <person name="Sun H."/>
            <person name="Tunlid A."/>
            <person name="Henrissat B."/>
            <person name="Grigoriev I.V."/>
            <person name="Hibbett D.S."/>
            <person name="Martin F."/>
        </authorList>
    </citation>
    <scope>NUCLEOTIDE SEQUENCE [LARGE SCALE GENOMIC DNA]</scope>
    <source>
        <strain evidence="3">Foug A</strain>
    </source>
</reference>
<dbReference type="OrthoDB" id="3358078at2759"/>
<feature type="compositionally biased region" description="Polar residues" evidence="1">
    <location>
        <begin position="89"/>
        <end position="98"/>
    </location>
</feature>
<reference evidence="2 3" key="1">
    <citation type="submission" date="2014-04" db="EMBL/GenBank/DDBJ databases">
        <authorList>
            <consortium name="DOE Joint Genome Institute"/>
            <person name="Kuo A."/>
            <person name="Kohler A."/>
            <person name="Nagy L.G."/>
            <person name="Floudas D."/>
            <person name="Copeland A."/>
            <person name="Barry K.W."/>
            <person name="Cichocki N."/>
            <person name="Veneault-Fourrey C."/>
            <person name="LaButti K."/>
            <person name="Lindquist E.A."/>
            <person name="Lipzen A."/>
            <person name="Lundell T."/>
            <person name="Morin E."/>
            <person name="Murat C."/>
            <person name="Sun H."/>
            <person name="Tunlid A."/>
            <person name="Henrissat B."/>
            <person name="Grigoriev I.V."/>
            <person name="Hibbett D.S."/>
            <person name="Martin F."/>
            <person name="Nordberg H.P."/>
            <person name="Cantor M.N."/>
            <person name="Hua S.X."/>
        </authorList>
    </citation>
    <scope>NUCLEOTIDE SEQUENCE [LARGE SCALE GENOMIC DNA]</scope>
    <source>
        <strain evidence="2 3">Foug A</strain>
    </source>
</reference>
<feature type="compositionally biased region" description="Low complexity" evidence="1">
    <location>
        <begin position="368"/>
        <end position="386"/>
    </location>
</feature>
<feature type="compositionally biased region" description="Polar residues" evidence="1">
    <location>
        <begin position="1074"/>
        <end position="1084"/>
    </location>
</feature>
<feature type="region of interest" description="Disordered" evidence="1">
    <location>
        <begin position="735"/>
        <end position="935"/>
    </location>
</feature>
<evidence type="ECO:0000313" key="2">
    <source>
        <dbReference type="EMBL" id="KIM55257.1"/>
    </source>
</evidence>
<feature type="compositionally biased region" description="Basic and acidic residues" evidence="1">
    <location>
        <begin position="775"/>
        <end position="787"/>
    </location>
</feature>
<dbReference type="HOGENOM" id="CLU_004775_0_0_1"/>
<feature type="compositionally biased region" description="Polar residues" evidence="1">
    <location>
        <begin position="16"/>
        <end position="31"/>
    </location>
</feature>
<proteinExistence type="predicted"/>
<feature type="compositionally biased region" description="Gly residues" evidence="1">
    <location>
        <begin position="1115"/>
        <end position="1124"/>
    </location>
</feature>
<feature type="compositionally biased region" description="Basic and acidic residues" evidence="1">
    <location>
        <begin position="472"/>
        <end position="486"/>
    </location>
</feature>
<feature type="compositionally biased region" description="Low complexity" evidence="1">
    <location>
        <begin position="996"/>
        <end position="1010"/>
    </location>
</feature>
<accession>A0A0C2ZRQ7</accession>
<feature type="compositionally biased region" description="Polar residues" evidence="1">
    <location>
        <begin position="260"/>
        <end position="271"/>
    </location>
</feature>
<feature type="compositionally biased region" description="Polar residues" evidence="1">
    <location>
        <begin position="174"/>
        <end position="193"/>
    </location>
</feature>
<organism evidence="2 3">
    <name type="scientific">Scleroderma citrinum Foug A</name>
    <dbReference type="NCBI Taxonomy" id="1036808"/>
    <lineage>
        <taxon>Eukaryota</taxon>
        <taxon>Fungi</taxon>
        <taxon>Dikarya</taxon>
        <taxon>Basidiomycota</taxon>
        <taxon>Agaricomycotina</taxon>
        <taxon>Agaricomycetes</taxon>
        <taxon>Agaricomycetidae</taxon>
        <taxon>Boletales</taxon>
        <taxon>Sclerodermatineae</taxon>
        <taxon>Sclerodermataceae</taxon>
        <taxon>Scleroderma</taxon>
    </lineage>
</organism>
<feature type="compositionally biased region" description="Low complexity" evidence="1">
    <location>
        <begin position="1058"/>
        <end position="1073"/>
    </location>
</feature>
<feature type="region of interest" description="Disordered" evidence="1">
    <location>
        <begin position="969"/>
        <end position="1020"/>
    </location>
</feature>
<feature type="compositionally biased region" description="Polar residues" evidence="1">
    <location>
        <begin position="152"/>
        <end position="166"/>
    </location>
</feature>
<gene>
    <name evidence="2" type="ORF">SCLCIDRAFT_30501</name>
</gene>
<feature type="region of interest" description="Disordered" evidence="1">
    <location>
        <begin position="1"/>
        <end position="109"/>
    </location>
</feature>
<feature type="compositionally biased region" description="Basic and acidic residues" evidence="1">
    <location>
        <begin position="278"/>
        <end position="292"/>
    </location>
</feature>